<feature type="compositionally biased region" description="Polar residues" evidence="7">
    <location>
        <begin position="40"/>
        <end position="50"/>
    </location>
</feature>
<feature type="domain" description="GATA-type" evidence="8">
    <location>
        <begin position="95"/>
        <end position="148"/>
    </location>
</feature>
<feature type="region of interest" description="Disordered" evidence="7">
    <location>
        <begin position="1"/>
        <end position="100"/>
    </location>
</feature>
<evidence type="ECO:0000313" key="9">
    <source>
        <dbReference type="EMBL" id="GAV53660.1"/>
    </source>
</evidence>
<dbReference type="SUPFAM" id="SSF57716">
    <property type="entry name" value="Glucocorticoid receptor-like (DNA-binding domain)"/>
    <property type="match status" value="1"/>
</dbReference>
<dbReference type="PANTHER" id="PTHR10071:SF281">
    <property type="entry name" value="BOX A-BINDING FACTOR-RELATED"/>
    <property type="match status" value="1"/>
</dbReference>
<proteinExistence type="predicted"/>
<keyword evidence="4" id="KW-0862">Zinc</keyword>
<evidence type="ECO:0000313" key="10">
    <source>
        <dbReference type="Proteomes" id="UP000187013"/>
    </source>
</evidence>
<dbReference type="SMART" id="SM00401">
    <property type="entry name" value="ZnF_GATA"/>
    <property type="match status" value="1"/>
</dbReference>
<evidence type="ECO:0000256" key="3">
    <source>
        <dbReference type="ARBA" id="ARBA00022771"/>
    </source>
</evidence>
<sequence>MMTGSTAAAPFVSEPRVDEKPSGSNENNGDGSFVNGGVQGNANTNANVSCSTTDASPASSSDAPSPTPSPSSGSLQAKSKVGNANTNMGTNPNASNHNTVCKNCFTVTTPLWRRDENGAVLCNACGLFLKLHGRPRPISLKTDVIKSRNRKGNHSHNQNQNNTPPSPRGTPSGDDRKRKSEDPSKPKSKKVKPEVKEPLQVEGAEITKAANTLGNINRGGNGVNSPTLSASNASRQLPHLSTLLGEVGPQPQVQPMQRGNSPLPPPVSMLESARSTVSSPSMLPQNPKVYQMSSINDVLSPANAFPPPPPAQQQQQPQQLQQQPSSHFTEVRGHLSPPPHPQYHQPQPTLLPFALPRVNSPQPNQQQQQQQQQQQSQPVLETQLRNEEEIIRLRARINELELVTDLYKRHIFELDEKCKSLQDGVDQIKQRQEQQQQQQQQQQHYQ</sequence>
<feature type="compositionally biased region" description="Low complexity" evidence="7">
    <location>
        <begin position="312"/>
        <end position="324"/>
    </location>
</feature>
<keyword evidence="5" id="KW-0539">Nucleus</keyword>
<dbReference type="GO" id="GO:0008270">
    <property type="term" value="F:zinc ion binding"/>
    <property type="evidence" value="ECO:0007669"/>
    <property type="project" value="UniProtKB-KW"/>
</dbReference>
<dbReference type="Gene3D" id="3.30.50.10">
    <property type="entry name" value="Erythroid Transcription Factor GATA-1, subunit A"/>
    <property type="match status" value="1"/>
</dbReference>
<keyword evidence="3 6" id="KW-0863">Zinc-finger</keyword>
<gene>
    <name evidence="9" type="ORF">ZYGR_0AK01620</name>
</gene>
<dbReference type="GO" id="GO:0045944">
    <property type="term" value="P:positive regulation of transcription by RNA polymerase II"/>
    <property type="evidence" value="ECO:0007669"/>
    <property type="project" value="TreeGrafter"/>
</dbReference>
<evidence type="ECO:0000256" key="1">
    <source>
        <dbReference type="ARBA" id="ARBA00004123"/>
    </source>
</evidence>
<feature type="compositionally biased region" description="Polar residues" evidence="7">
    <location>
        <begin position="251"/>
        <end position="260"/>
    </location>
</feature>
<dbReference type="PROSITE" id="PS50114">
    <property type="entry name" value="GATA_ZN_FINGER_2"/>
    <property type="match status" value="1"/>
</dbReference>
<evidence type="ECO:0000256" key="4">
    <source>
        <dbReference type="ARBA" id="ARBA00022833"/>
    </source>
</evidence>
<dbReference type="AlphaFoldDB" id="A0A1Q3ADF0"/>
<dbReference type="GO" id="GO:0000122">
    <property type="term" value="P:negative regulation of transcription by RNA polymerase II"/>
    <property type="evidence" value="ECO:0007669"/>
    <property type="project" value="TreeGrafter"/>
</dbReference>
<evidence type="ECO:0000256" key="7">
    <source>
        <dbReference type="SAM" id="MobiDB-lite"/>
    </source>
</evidence>
<feature type="region of interest" description="Disordered" evidence="7">
    <location>
        <begin position="148"/>
        <end position="203"/>
    </location>
</feature>
<feature type="compositionally biased region" description="Low complexity" evidence="7">
    <location>
        <begin position="342"/>
        <end position="352"/>
    </location>
</feature>
<dbReference type="PANTHER" id="PTHR10071">
    <property type="entry name" value="TRANSCRIPTION FACTOR GATA FAMILY MEMBER"/>
    <property type="match status" value="1"/>
</dbReference>
<feature type="compositionally biased region" description="Low complexity" evidence="7">
    <location>
        <begin position="51"/>
        <end position="64"/>
    </location>
</feature>
<dbReference type="OrthoDB" id="515401at2759"/>
<feature type="compositionally biased region" description="Low complexity" evidence="7">
    <location>
        <begin position="433"/>
        <end position="446"/>
    </location>
</feature>
<protein>
    <recommendedName>
        <fullName evidence="8">GATA-type domain-containing protein</fullName>
    </recommendedName>
</protein>
<dbReference type="PROSITE" id="PS00344">
    <property type="entry name" value="GATA_ZN_FINGER_1"/>
    <property type="match status" value="1"/>
</dbReference>
<dbReference type="GO" id="GO:0000981">
    <property type="term" value="F:DNA-binding transcription factor activity, RNA polymerase II-specific"/>
    <property type="evidence" value="ECO:0007669"/>
    <property type="project" value="TreeGrafter"/>
</dbReference>
<dbReference type="InterPro" id="IPR013088">
    <property type="entry name" value="Znf_NHR/GATA"/>
</dbReference>
<evidence type="ECO:0000256" key="2">
    <source>
        <dbReference type="ARBA" id="ARBA00022723"/>
    </source>
</evidence>
<dbReference type="GO" id="GO:0000978">
    <property type="term" value="F:RNA polymerase II cis-regulatory region sequence-specific DNA binding"/>
    <property type="evidence" value="ECO:0007669"/>
    <property type="project" value="TreeGrafter"/>
</dbReference>
<dbReference type="EMBL" id="BDGX01000037">
    <property type="protein sequence ID" value="GAV53660.1"/>
    <property type="molecule type" value="Genomic_DNA"/>
</dbReference>
<name>A0A1Q3ADF0_ZYGRO</name>
<feature type="region of interest" description="Disordered" evidence="7">
    <location>
        <begin position="425"/>
        <end position="446"/>
    </location>
</feature>
<dbReference type="InterPro" id="IPR000679">
    <property type="entry name" value="Znf_GATA"/>
</dbReference>
<evidence type="ECO:0000259" key="8">
    <source>
        <dbReference type="PROSITE" id="PS50114"/>
    </source>
</evidence>
<comment type="caution">
    <text evidence="9">The sequence shown here is derived from an EMBL/GenBank/DDBJ whole genome shotgun (WGS) entry which is preliminary data.</text>
</comment>
<dbReference type="Proteomes" id="UP000187013">
    <property type="component" value="Unassembled WGS sequence"/>
</dbReference>
<feature type="region of interest" description="Disordered" evidence="7">
    <location>
        <begin position="245"/>
        <end position="380"/>
    </location>
</feature>
<feature type="compositionally biased region" description="Low complexity" evidence="7">
    <location>
        <begin position="359"/>
        <end position="378"/>
    </location>
</feature>
<dbReference type="GO" id="GO:0005634">
    <property type="term" value="C:nucleus"/>
    <property type="evidence" value="ECO:0007669"/>
    <property type="project" value="UniProtKB-SubCell"/>
</dbReference>
<feature type="compositionally biased region" description="Basic and acidic residues" evidence="7">
    <location>
        <begin position="173"/>
        <end position="199"/>
    </location>
</feature>
<evidence type="ECO:0000256" key="5">
    <source>
        <dbReference type="ARBA" id="ARBA00023242"/>
    </source>
</evidence>
<accession>A0A1Q3ADF0</accession>
<dbReference type="CDD" id="cd00202">
    <property type="entry name" value="ZnF_GATA"/>
    <property type="match status" value="1"/>
</dbReference>
<feature type="compositionally biased region" description="Polar residues" evidence="7">
    <location>
        <begin position="273"/>
        <end position="284"/>
    </location>
</feature>
<feature type="compositionally biased region" description="Polar residues" evidence="7">
    <location>
        <begin position="73"/>
        <end position="100"/>
    </location>
</feature>
<feature type="region of interest" description="Disordered" evidence="7">
    <location>
        <begin position="212"/>
        <end position="231"/>
    </location>
</feature>
<comment type="subcellular location">
    <subcellularLocation>
        <location evidence="1">Nucleus</location>
    </subcellularLocation>
</comment>
<evidence type="ECO:0000256" key="6">
    <source>
        <dbReference type="PROSITE-ProRule" id="PRU00094"/>
    </source>
</evidence>
<organism evidence="9 10">
    <name type="scientific">Zygosaccharomyces rouxii</name>
    <dbReference type="NCBI Taxonomy" id="4956"/>
    <lineage>
        <taxon>Eukaryota</taxon>
        <taxon>Fungi</taxon>
        <taxon>Dikarya</taxon>
        <taxon>Ascomycota</taxon>
        <taxon>Saccharomycotina</taxon>
        <taxon>Saccharomycetes</taxon>
        <taxon>Saccharomycetales</taxon>
        <taxon>Saccharomycetaceae</taxon>
        <taxon>Zygosaccharomyces</taxon>
    </lineage>
</organism>
<dbReference type="PRINTS" id="PR00619">
    <property type="entry name" value="GATAZNFINGER"/>
</dbReference>
<dbReference type="Pfam" id="PF00320">
    <property type="entry name" value="GATA"/>
    <property type="match status" value="1"/>
</dbReference>
<keyword evidence="2" id="KW-0479">Metal-binding</keyword>
<dbReference type="InterPro" id="IPR039355">
    <property type="entry name" value="Transcription_factor_GATA"/>
</dbReference>
<dbReference type="FunFam" id="3.30.50.10:FF:000007">
    <property type="entry name" value="Nitrogen regulatory AreA, N-terminal"/>
    <property type="match status" value="1"/>
</dbReference>
<reference evidence="9 10" key="1">
    <citation type="submission" date="2016-08" db="EMBL/GenBank/DDBJ databases">
        <title>Draft genome sequence of allopolyploid Zygosaccharomyces rouxii.</title>
        <authorList>
            <person name="Watanabe J."/>
            <person name="Uehara K."/>
            <person name="Mogi Y."/>
            <person name="Tsukioka Y."/>
        </authorList>
    </citation>
    <scope>NUCLEOTIDE SEQUENCE [LARGE SCALE GENOMIC DNA]</scope>
    <source>
        <strain evidence="9 10">NBRC 110957</strain>
    </source>
</reference>